<dbReference type="InterPro" id="IPR039273">
    <property type="entry name" value="TEPSIN"/>
</dbReference>
<evidence type="ECO:0000256" key="3">
    <source>
        <dbReference type="ARBA" id="ARBA00023034"/>
    </source>
</evidence>
<reference evidence="8 9" key="1">
    <citation type="submission" date="2019-04" db="EMBL/GenBank/DDBJ databases">
        <authorList>
            <consortium name="Wellcome Sanger Institute Data Sharing"/>
        </authorList>
    </citation>
    <scope>NUCLEOTIDE SEQUENCE [LARGE SCALE GENOMIC DNA]</scope>
</reference>
<reference evidence="8" key="3">
    <citation type="submission" date="2025-09" db="UniProtKB">
        <authorList>
            <consortium name="Ensembl"/>
        </authorList>
    </citation>
    <scope>IDENTIFICATION</scope>
</reference>
<name>A0A8C9VVM5_SCLFO</name>
<dbReference type="GeneTree" id="ENSGT00390000015076"/>
<dbReference type="Ensembl" id="ENSSFOT00015077083.1">
    <property type="protein sequence ID" value="ENSSFOP00015065281.1"/>
    <property type="gene ID" value="ENSSFOG00015031026.1"/>
</dbReference>
<protein>
    <submittedName>
        <fullName evidence="8">TEPSIN adaptor related protein complex 4 accessory protein</fullName>
    </submittedName>
</protein>
<feature type="region of interest" description="Disordered" evidence="5">
    <location>
        <begin position="229"/>
        <end position="276"/>
    </location>
</feature>
<feature type="compositionally biased region" description="Basic and acidic residues" evidence="5">
    <location>
        <begin position="234"/>
        <end position="243"/>
    </location>
</feature>
<evidence type="ECO:0000259" key="6">
    <source>
        <dbReference type="Pfam" id="PF01417"/>
    </source>
</evidence>
<dbReference type="InterPro" id="IPR035802">
    <property type="entry name" value="ENTH/VHS_tepsin"/>
</dbReference>
<dbReference type="PANTHER" id="PTHR21514">
    <property type="entry name" value="AP-4 COMPLEX ACCESSORY SUBUNIT TEPSIN"/>
    <property type="match status" value="1"/>
</dbReference>
<dbReference type="AlphaFoldDB" id="A0A8C9VVM5"/>
<reference evidence="8" key="2">
    <citation type="submission" date="2025-08" db="UniProtKB">
        <authorList>
            <consortium name="Ensembl"/>
        </authorList>
    </citation>
    <scope>IDENTIFICATION</scope>
</reference>
<keyword evidence="9" id="KW-1185">Reference proteome</keyword>
<proteinExistence type="predicted"/>
<dbReference type="InterPro" id="IPR008942">
    <property type="entry name" value="ENTH_VHS"/>
</dbReference>
<feature type="compositionally biased region" description="Basic and acidic residues" evidence="5">
    <location>
        <begin position="266"/>
        <end position="276"/>
    </location>
</feature>
<dbReference type="GO" id="GO:0031410">
    <property type="term" value="C:cytoplasmic vesicle"/>
    <property type="evidence" value="ECO:0007669"/>
    <property type="project" value="UniProtKB-SubCell"/>
</dbReference>
<dbReference type="InterPro" id="IPR058028">
    <property type="entry name" value="Tepsin_VHS/ENTH-like"/>
</dbReference>
<dbReference type="CDD" id="cd03572">
    <property type="entry name" value="ENTH_like_Tepsin"/>
    <property type="match status" value="1"/>
</dbReference>
<evidence type="ECO:0000313" key="8">
    <source>
        <dbReference type="Ensembl" id="ENSSFOP00015065281.1"/>
    </source>
</evidence>
<accession>A0A8C9VVM5</accession>
<feature type="domain" description="ENTH" evidence="6">
    <location>
        <begin position="21"/>
        <end position="125"/>
    </location>
</feature>
<dbReference type="Pfam" id="PF25827">
    <property type="entry name" value="TVHS-like"/>
    <property type="match status" value="1"/>
</dbReference>
<dbReference type="GO" id="GO:0032588">
    <property type="term" value="C:trans-Golgi network membrane"/>
    <property type="evidence" value="ECO:0007669"/>
    <property type="project" value="TreeGrafter"/>
</dbReference>
<feature type="domain" description="AP-4 complex accessory subunit Tepsin VHS/ENTH-like" evidence="7">
    <location>
        <begin position="284"/>
        <end position="383"/>
    </location>
</feature>
<gene>
    <name evidence="8" type="primary">TEPSIN</name>
    <name evidence="8" type="synonym">tepsin</name>
</gene>
<dbReference type="Pfam" id="PF01417">
    <property type="entry name" value="ENTH"/>
    <property type="match status" value="1"/>
</dbReference>
<evidence type="ECO:0000256" key="2">
    <source>
        <dbReference type="ARBA" id="ARBA00004601"/>
    </source>
</evidence>
<dbReference type="InterPro" id="IPR013809">
    <property type="entry name" value="ENTH"/>
</dbReference>
<evidence type="ECO:0000313" key="9">
    <source>
        <dbReference type="Proteomes" id="UP000694397"/>
    </source>
</evidence>
<comment type="subcellular location">
    <subcellularLocation>
        <location evidence="1">Cytoplasmic vesicle</location>
    </subcellularLocation>
    <subcellularLocation>
        <location evidence="2">Golgi apparatus</location>
        <location evidence="2">trans-Golgi network</location>
    </subcellularLocation>
</comment>
<sequence length="393" mass="42179">GDVMATLMERLAFLQKVPTLMKATSDDDTPCPGYLFEEIGKISHESAGCCQCLLEYLLERLQSDSCHVKLKALKLLQHLCGVGSPPFVTELRRNATFIQEVTVFSGPPDPVHGTALHQRVRAAAQVSLCLCVQVPHLRAGVMRLWDQSITSRFLIGGGILHRIQKAAEVVASAVLPPTEHPGIRLHDNRYRAVTAPSVAVEVAVPACSYSLPSHGLKAAHRCPGVAGGGWEDSDSGHSSRDSSQENGDISRASVAGSSRSGTGSRESGDLSERVEAVHPGDCGQEVAVVGSLTEGSRVFLSREETQRFLKECAILNCEVVVELLCGKLHEPTHTVQMRALCAIASLMSSDLLSLDQIYASTHKRLAQLSEGTPGPVADKATKVSLARDTRPVR</sequence>
<keyword evidence="4" id="KW-0968">Cytoplasmic vesicle</keyword>
<evidence type="ECO:0000256" key="4">
    <source>
        <dbReference type="ARBA" id="ARBA00023329"/>
    </source>
</evidence>
<dbReference type="Gene3D" id="1.25.40.90">
    <property type="match status" value="1"/>
</dbReference>
<organism evidence="8 9">
    <name type="scientific">Scleropages formosus</name>
    <name type="common">Asian bonytongue</name>
    <name type="synonym">Osteoglossum formosum</name>
    <dbReference type="NCBI Taxonomy" id="113540"/>
    <lineage>
        <taxon>Eukaryota</taxon>
        <taxon>Metazoa</taxon>
        <taxon>Chordata</taxon>
        <taxon>Craniata</taxon>
        <taxon>Vertebrata</taxon>
        <taxon>Euteleostomi</taxon>
        <taxon>Actinopterygii</taxon>
        <taxon>Neopterygii</taxon>
        <taxon>Teleostei</taxon>
        <taxon>Osteoglossocephala</taxon>
        <taxon>Osteoglossomorpha</taxon>
        <taxon>Osteoglossiformes</taxon>
        <taxon>Osteoglossidae</taxon>
        <taxon>Scleropages</taxon>
    </lineage>
</organism>
<dbReference type="PANTHER" id="PTHR21514:SF0">
    <property type="entry name" value="AP-4 COMPLEX ACCESSORY SUBUNIT TEPSIN"/>
    <property type="match status" value="1"/>
</dbReference>
<dbReference type="SUPFAM" id="SSF48464">
    <property type="entry name" value="ENTH/VHS domain"/>
    <property type="match status" value="1"/>
</dbReference>
<evidence type="ECO:0000259" key="7">
    <source>
        <dbReference type="Pfam" id="PF25827"/>
    </source>
</evidence>
<dbReference type="Proteomes" id="UP000694397">
    <property type="component" value="Chromosome 3"/>
</dbReference>
<feature type="compositionally biased region" description="Low complexity" evidence="5">
    <location>
        <begin position="250"/>
        <end position="265"/>
    </location>
</feature>
<evidence type="ECO:0000256" key="5">
    <source>
        <dbReference type="SAM" id="MobiDB-lite"/>
    </source>
</evidence>
<keyword evidence="3" id="KW-0333">Golgi apparatus</keyword>
<evidence type="ECO:0000256" key="1">
    <source>
        <dbReference type="ARBA" id="ARBA00004541"/>
    </source>
</evidence>